<keyword evidence="3" id="KW-1185">Reference proteome</keyword>
<gene>
    <name evidence="2" type="ORF">AFUS01_LOCUS482</name>
</gene>
<dbReference type="InterPro" id="IPR045092">
    <property type="entry name" value="Rrp6-like"/>
</dbReference>
<dbReference type="PANTHER" id="PTHR12124">
    <property type="entry name" value="POLYMYOSITIS/SCLERODERMA AUTOANTIGEN-RELATED"/>
    <property type="match status" value="1"/>
</dbReference>
<evidence type="ECO:0000313" key="2">
    <source>
        <dbReference type="EMBL" id="CAG7643300.1"/>
    </source>
</evidence>
<dbReference type="GO" id="GO:0071040">
    <property type="term" value="P:nuclear polyadenylation-dependent antisense transcript catabolic process"/>
    <property type="evidence" value="ECO:0007669"/>
    <property type="project" value="TreeGrafter"/>
</dbReference>
<dbReference type="GO" id="GO:0071044">
    <property type="term" value="P:histone mRNA catabolic process"/>
    <property type="evidence" value="ECO:0007669"/>
    <property type="project" value="TreeGrafter"/>
</dbReference>
<sequence>MDTEGHNNDSKYGYIAVLQIGTWEYGDFILGAYEFHDDIVEFLKPILEDPNVLKVIHGGMNDVLWLQRDFGIFLRRPLDTQIMHEVLTGESKNSFKNLVRRYKPNLVNLLKEETLSD</sequence>
<dbReference type="GO" id="GO:0071051">
    <property type="term" value="P:poly(A)-dependent snoRNA 3'-end processing"/>
    <property type="evidence" value="ECO:0007669"/>
    <property type="project" value="TreeGrafter"/>
</dbReference>
<evidence type="ECO:0000313" key="3">
    <source>
        <dbReference type="Proteomes" id="UP000708208"/>
    </source>
</evidence>
<accession>A0A8J2JL88</accession>
<organism evidence="2 3">
    <name type="scientific">Allacma fusca</name>
    <dbReference type="NCBI Taxonomy" id="39272"/>
    <lineage>
        <taxon>Eukaryota</taxon>
        <taxon>Metazoa</taxon>
        <taxon>Ecdysozoa</taxon>
        <taxon>Arthropoda</taxon>
        <taxon>Hexapoda</taxon>
        <taxon>Collembola</taxon>
        <taxon>Symphypleona</taxon>
        <taxon>Sminthuridae</taxon>
        <taxon>Allacma</taxon>
    </lineage>
</organism>
<dbReference type="GO" id="GO:0071037">
    <property type="term" value="P:nuclear polyadenylation-dependent snRNA catabolic process"/>
    <property type="evidence" value="ECO:0007669"/>
    <property type="project" value="TreeGrafter"/>
</dbReference>
<dbReference type="Proteomes" id="UP000708208">
    <property type="component" value="Unassembled WGS sequence"/>
</dbReference>
<dbReference type="Pfam" id="PF01612">
    <property type="entry name" value="DNA_pol_A_exo1"/>
    <property type="match status" value="1"/>
</dbReference>
<dbReference type="GO" id="GO:0000176">
    <property type="term" value="C:nuclear exosome (RNase complex)"/>
    <property type="evidence" value="ECO:0007669"/>
    <property type="project" value="TreeGrafter"/>
</dbReference>
<proteinExistence type="predicted"/>
<dbReference type="GO" id="GO:0000467">
    <property type="term" value="P:exonucleolytic trimming to generate mature 3'-end of 5.8S rRNA from tricistronic rRNA transcript (SSU-rRNA, 5.8S rRNA, LSU-rRNA)"/>
    <property type="evidence" value="ECO:0007669"/>
    <property type="project" value="InterPro"/>
</dbReference>
<evidence type="ECO:0000259" key="1">
    <source>
        <dbReference type="Pfam" id="PF01612"/>
    </source>
</evidence>
<feature type="domain" description="3'-5' exonuclease" evidence="1">
    <location>
        <begin position="1"/>
        <end position="116"/>
    </location>
</feature>
<comment type="caution">
    <text evidence="2">The sequence shown here is derived from an EMBL/GenBank/DDBJ whole genome shotgun (WGS) entry which is preliminary data.</text>
</comment>
<dbReference type="PANTHER" id="PTHR12124:SF47">
    <property type="entry name" value="EXOSOME COMPONENT 10"/>
    <property type="match status" value="1"/>
</dbReference>
<dbReference type="GO" id="GO:0005730">
    <property type="term" value="C:nucleolus"/>
    <property type="evidence" value="ECO:0007669"/>
    <property type="project" value="TreeGrafter"/>
</dbReference>
<dbReference type="InterPro" id="IPR002562">
    <property type="entry name" value="3'-5'_exonuclease_dom"/>
</dbReference>
<reference evidence="2" key="1">
    <citation type="submission" date="2021-06" db="EMBL/GenBank/DDBJ databases">
        <authorList>
            <person name="Hodson N. C."/>
            <person name="Mongue J. A."/>
            <person name="Jaron S. K."/>
        </authorList>
    </citation>
    <scope>NUCLEOTIDE SEQUENCE</scope>
</reference>
<dbReference type="GO" id="GO:0000175">
    <property type="term" value="F:3'-5'-RNA exonuclease activity"/>
    <property type="evidence" value="ECO:0007669"/>
    <property type="project" value="InterPro"/>
</dbReference>
<dbReference type="GO" id="GO:0003727">
    <property type="term" value="F:single-stranded RNA binding"/>
    <property type="evidence" value="ECO:0007669"/>
    <property type="project" value="TreeGrafter"/>
</dbReference>
<dbReference type="GO" id="GO:0071035">
    <property type="term" value="P:nuclear polyadenylation-dependent rRNA catabolic process"/>
    <property type="evidence" value="ECO:0007669"/>
    <property type="project" value="TreeGrafter"/>
</dbReference>
<dbReference type="GO" id="GO:0071039">
    <property type="term" value="P:nuclear polyadenylation-dependent CUT catabolic process"/>
    <property type="evidence" value="ECO:0007669"/>
    <property type="project" value="TreeGrafter"/>
</dbReference>
<dbReference type="GO" id="GO:0071038">
    <property type="term" value="P:TRAMP-dependent tRNA surveillance pathway"/>
    <property type="evidence" value="ECO:0007669"/>
    <property type="project" value="TreeGrafter"/>
</dbReference>
<dbReference type="EMBL" id="CAJVCH010002194">
    <property type="protein sequence ID" value="CAG7643300.1"/>
    <property type="molecule type" value="Genomic_DNA"/>
</dbReference>
<dbReference type="AlphaFoldDB" id="A0A8J2JL88"/>
<dbReference type="OrthoDB" id="2250022at2759"/>
<dbReference type="GO" id="GO:0071036">
    <property type="term" value="P:nuclear polyadenylation-dependent snoRNA catabolic process"/>
    <property type="evidence" value="ECO:0007669"/>
    <property type="project" value="TreeGrafter"/>
</dbReference>
<protein>
    <recommendedName>
        <fullName evidence="1">3'-5' exonuclease domain-containing protein</fullName>
    </recommendedName>
</protein>
<name>A0A8J2JL88_9HEXA</name>